<protein>
    <recommendedName>
        <fullName evidence="4">DNA polymerase III subunit alpha</fullName>
        <ecNumber evidence="3">2.7.7.7</ecNumber>
    </recommendedName>
</protein>
<dbReference type="Pfam" id="PF01336">
    <property type="entry name" value="tRNA_anti-codon"/>
    <property type="match status" value="1"/>
</dbReference>
<keyword evidence="5 12" id="KW-0808">Transferase</keyword>
<dbReference type="SMART" id="SM00481">
    <property type="entry name" value="POLIIIAc"/>
    <property type="match status" value="1"/>
</dbReference>
<dbReference type="Proteomes" id="UP000639396">
    <property type="component" value="Unassembled WGS sequence"/>
</dbReference>
<dbReference type="Pfam" id="PF07733">
    <property type="entry name" value="DNA_pol3_alpha"/>
    <property type="match status" value="1"/>
</dbReference>
<dbReference type="Pfam" id="PF02811">
    <property type="entry name" value="PHP"/>
    <property type="match status" value="1"/>
</dbReference>
<gene>
    <name evidence="12" type="ORF">IDH45_12830</name>
</gene>
<evidence type="ECO:0000259" key="11">
    <source>
        <dbReference type="SMART" id="SM00481"/>
    </source>
</evidence>
<keyword evidence="8" id="KW-0239">DNA-directed DNA polymerase</keyword>
<dbReference type="GO" id="GO:0008408">
    <property type="term" value="F:3'-5' exonuclease activity"/>
    <property type="evidence" value="ECO:0007669"/>
    <property type="project" value="InterPro"/>
</dbReference>
<dbReference type="CDD" id="cd12113">
    <property type="entry name" value="PHP_PolIIIA_DnaE3"/>
    <property type="match status" value="1"/>
</dbReference>
<comment type="caution">
    <text evidence="12">The sequence shown here is derived from an EMBL/GenBank/DDBJ whole genome shotgun (WGS) entry which is preliminary data.</text>
</comment>
<dbReference type="InterPro" id="IPR004365">
    <property type="entry name" value="NA-bd_OB_tRNA"/>
</dbReference>
<dbReference type="EC" id="2.7.7.7" evidence="3"/>
<dbReference type="Gene3D" id="1.10.150.870">
    <property type="match status" value="1"/>
</dbReference>
<dbReference type="EMBL" id="JACXJA010000015">
    <property type="protein sequence ID" value="MBD2862869.1"/>
    <property type="molecule type" value="Genomic_DNA"/>
</dbReference>
<feature type="domain" description="Polymerase/histidinol phosphatase N-terminal" evidence="11">
    <location>
        <begin position="7"/>
        <end position="74"/>
    </location>
</feature>
<dbReference type="InterPro" id="IPR041931">
    <property type="entry name" value="DNA_pol3_alpha_thumb_dom"/>
</dbReference>
<dbReference type="NCBIfam" id="TIGR00594">
    <property type="entry name" value="polc"/>
    <property type="match status" value="1"/>
</dbReference>
<dbReference type="NCBIfam" id="NF005298">
    <property type="entry name" value="PRK06826.1"/>
    <property type="match status" value="1"/>
</dbReference>
<evidence type="ECO:0000256" key="8">
    <source>
        <dbReference type="ARBA" id="ARBA00022932"/>
    </source>
</evidence>
<dbReference type="PANTHER" id="PTHR32294">
    <property type="entry name" value="DNA POLYMERASE III SUBUNIT ALPHA"/>
    <property type="match status" value="1"/>
</dbReference>
<keyword evidence="7" id="KW-0235">DNA replication</keyword>
<dbReference type="Gene3D" id="1.10.10.1600">
    <property type="entry name" value="Bacterial DNA polymerase III alpha subunit, thumb domain"/>
    <property type="match status" value="1"/>
</dbReference>
<comment type="subcellular location">
    <subcellularLocation>
        <location evidence="1">Cytoplasm</location>
    </subcellularLocation>
</comment>
<reference evidence="12" key="1">
    <citation type="submission" date="2020-09" db="EMBL/GenBank/DDBJ databases">
        <title>A novel bacterium of genus Paenibacillus, isolated from South China Sea.</title>
        <authorList>
            <person name="Huang H."/>
            <person name="Mo K."/>
            <person name="Hu Y."/>
        </authorList>
    </citation>
    <scope>NUCLEOTIDE SEQUENCE</scope>
    <source>
        <strain evidence="12">IB182363</strain>
    </source>
</reference>
<dbReference type="RefSeq" id="WP_190928150.1">
    <property type="nucleotide sequence ID" value="NZ_JACXJA010000015.1"/>
</dbReference>
<dbReference type="Pfam" id="PF17657">
    <property type="entry name" value="DNA_pol3_finger"/>
    <property type="match status" value="1"/>
</dbReference>
<keyword evidence="13" id="KW-1185">Reference proteome</keyword>
<dbReference type="InterPro" id="IPR016195">
    <property type="entry name" value="Pol/histidinol_Pase-like"/>
</dbReference>
<evidence type="ECO:0000256" key="6">
    <source>
        <dbReference type="ARBA" id="ARBA00022695"/>
    </source>
</evidence>
<dbReference type="InterPro" id="IPR003141">
    <property type="entry name" value="Pol/His_phosphatase_N"/>
</dbReference>
<evidence type="ECO:0000313" key="12">
    <source>
        <dbReference type="EMBL" id="MBD2862869.1"/>
    </source>
</evidence>
<name>A0A927C8M2_9BACL</name>
<evidence type="ECO:0000256" key="2">
    <source>
        <dbReference type="ARBA" id="ARBA00009496"/>
    </source>
</evidence>
<comment type="similarity">
    <text evidence="2">Belongs to the DNA polymerase type-C family. DnaE subfamily.</text>
</comment>
<dbReference type="InterPro" id="IPR040982">
    <property type="entry name" value="DNA_pol3_finger"/>
</dbReference>
<dbReference type="InterPro" id="IPR029460">
    <property type="entry name" value="DNAPol_HHH"/>
</dbReference>
<dbReference type="PANTHER" id="PTHR32294:SF0">
    <property type="entry name" value="DNA POLYMERASE III SUBUNIT ALPHA"/>
    <property type="match status" value="1"/>
</dbReference>
<comment type="catalytic activity">
    <reaction evidence="10">
        <text>DNA(n) + a 2'-deoxyribonucleoside 5'-triphosphate = DNA(n+1) + diphosphate</text>
        <dbReference type="Rhea" id="RHEA:22508"/>
        <dbReference type="Rhea" id="RHEA-COMP:17339"/>
        <dbReference type="Rhea" id="RHEA-COMP:17340"/>
        <dbReference type="ChEBI" id="CHEBI:33019"/>
        <dbReference type="ChEBI" id="CHEBI:61560"/>
        <dbReference type="ChEBI" id="CHEBI:173112"/>
        <dbReference type="EC" id="2.7.7.7"/>
    </reaction>
</comment>
<dbReference type="InterPro" id="IPR004805">
    <property type="entry name" value="DnaE2/DnaE/PolC"/>
</dbReference>
<dbReference type="CDD" id="cd04485">
    <property type="entry name" value="DnaE_OBF"/>
    <property type="match status" value="1"/>
</dbReference>
<comment type="function">
    <text evidence="9">DNA polymerase III is a complex, multichain enzyme responsible for most of the replicative synthesis in bacteria. This DNA polymerase also exhibits 3' to 5' exonuclease activity. The alpha chain is the DNA polymerase.</text>
</comment>
<dbReference type="GO" id="GO:0005737">
    <property type="term" value="C:cytoplasm"/>
    <property type="evidence" value="ECO:0007669"/>
    <property type="project" value="UniProtKB-SubCell"/>
</dbReference>
<dbReference type="GO" id="GO:0003887">
    <property type="term" value="F:DNA-directed DNA polymerase activity"/>
    <property type="evidence" value="ECO:0007669"/>
    <property type="project" value="UniProtKB-KW"/>
</dbReference>
<evidence type="ECO:0000256" key="1">
    <source>
        <dbReference type="ARBA" id="ARBA00004496"/>
    </source>
</evidence>
<evidence type="ECO:0000256" key="7">
    <source>
        <dbReference type="ARBA" id="ARBA00022705"/>
    </source>
</evidence>
<accession>A0A927C8M2</accession>
<proteinExistence type="inferred from homology"/>
<evidence type="ECO:0000256" key="4">
    <source>
        <dbReference type="ARBA" id="ARBA00019114"/>
    </source>
</evidence>
<keyword evidence="6 12" id="KW-0548">Nucleotidyltransferase</keyword>
<evidence type="ECO:0000313" key="13">
    <source>
        <dbReference type="Proteomes" id="UP000639396"/>
    </source>
</evidence>
<dbReference type="GO" id="GO:0003676">
    <property type="term" value="F:nucleic acid binding"/>
    <property type="evidence" value="ECO:0007669"/>
    <property type="project" value="InterPro"/>
</dbReference>
<dbReference type="AlphaFoldDB" id="A0A927C8M2"/>
<dbReference type="GO" id="GO:0006260">
    <property type="term" value="P:DNA replication"/>
    <property type="evidence" value="ECO:0007669"/>
    <property type="project" value="UniProtKB-KW"/>
</dbReference>
<organism evidence="12 13">
    <name type="scientific">Paenibacillus oceani</name>
    <dbReference type="NCBI Taxonomy" id="2772510"/>
    <lineage>
        <taxon>Bacteria</taxon>
        <taxon>Bacillati</taxon>
        <taxon>Bacillota</taxon>
        <taxon>Bacilli</taxon>
        <taxon>Bacillales</taxon>
        <taxon>Paenibacillaceae</taxon>
        <taxon>Paenibacillus</taxon>
    </lineage>
</organism>
<evidence type="ECO:0000256" key="3">
    <source>
        <dbReference type="ARBA" id="ARBA00012417"/>
    </source>
</evidence>
<dbReference type="Pfam" id="PF14579">
    <property type="entry name" value="HHH_6"/>
    <property type="match status" value="1"/>
</dbReference>
<dbReference type="Gene3D" id="3.20.20.140">
    <property type="entry name" value="Metal-dependent hydrolases"/>
    <property type="match status" value="1"/>
</dbReference>
<dbReference type="InterPro" id="IPR004013">
    <property type="entry name" value="PHP_dom"/>
</dbReference>
<dbReference type="NCBIfam" id="NF004226">
    <property type="entry name" value="PRK05673.1"/>
    <property type="match status" value="1"/>
</dbReference>
<sequence length="1192" mass="135111">MERERFVHLHVHSEYSLLDGAARIEDLVSHAAELGMTSLALTDHGVMYGAVPFYKACTERGIKPIIGCEVYFTAGSIRDKGNRQNQPIYHLILLVKNESGYQNLMKLVSIGHLEGFHYKPCIDAERLAEYAEGLICLSSCLEGEISQHLLHARREEAKLAAERYRHIFGDDFFLELQDHGLTEQKKVMRDMIELSRETGIPIIVTNNVHYIEASDQEVQDVLISIGTGTKPDDTDRLRFSTDQMYLKSGEEMRRLFAHVPEALANTAVVADRCNLKLEFGGSISPEFRPIPEGVTAEGYLAELCRQGLAARYGWSRDERHENAGGVTVDASYQRMIEQRLQYELTVIEKMGYSDYFLIVWDFIRFAHERGITTGPGRGSSAGSLVAYTLNITDVDPIRYGLLFERFLNPERVSMPDIDIDFDDLRREEVIAYVAEKYGKDHVAQIITFGTMAAKAALRDVGRIMNLPYNDVDRAARMITSHHGSTLQEALTVNPELRALAAKEPKTAELLDKAMRVEGLPRHASTHASGVVISREPLTRYVPLQAGAEGTALTQYSMEHLEAIGLLKMDFLGVRMLSVIERTLRWIRDWDGIDFDLRKLPEDDPATYAMLCRGETAAVFQLESAGYRRVLKEMKPSEFEDIISVSALYRPGPMEFIPKFIKTKHGEMETEYPHPSLEVILRDTYGIILYQEQIMHIAAKMAGFSLGEADLLLRAVRKKKHEVLNEERTHFIRGCLREGYSEADANKVYDMIVRYADYGFPRSHATAYAVLTYRTAWLKAHYPVPFMTATLVSVMGNRRKVAEYVDECRRMKIAVLSPDVNESKEAFAPVRPRRSSEEQNVVGLNADSLNEDTVAGAIRFGLAAIKNVGTQAIETIIRERNGAPYKDLLDFIRRVDLRVCNKRVIESLILGGAFDSLPGHRAQLLAVLERMIEAVLKWKKEREELQLDLFGFTEEVNWTIEYPDVAPYTQLQKLALERELLGMFTSGHPLDTYEPLLHEHEAMPLHQLAEEPDLSVVTVAGMIVSCKTFLTQKGQAMAFVELEDRIEKVEVVIFPEIWKQYGSHVQKERLMIIRGKLQQQDTGIKLLADRLAPLDEPSARETAQRWRTEPISRQAEGSRPCVFLRIDAAHENTQSLNKLKQLLQQQTGPLGVILFYERSKHSLSLSEQYRIKPSPQLVQAIEELLGPQSVKVK</sequence>
<evidence type="ECO:0000256" key="10">
    <source>
        <dbReference type="ARBA" id="ARBA00049244"/>
    </source>
</evidence>
<dbReference type="SUPFAM" id="SSF89550">
    <property type="entry name" value="PHP domain-like"/>
    <property type="match status" value="1"/>
</dbReference>
<evidence type="ECO:0000256" key="5">
    <source>
        <dbReference type="ARBA" id="ARBA00022679"/>
    </source>
</evidence>
<dbReference type="InterPro" id="IPR011708">
    <property type="entry name" value="DNA_pol3_alpha_NTPase_dom"/>
</dbReference>
<evidence type="ECO:0000256" key="9">
    <source>
        <dbReference type="ARBA" id="ARBA00025611"/>
    </source>
</evidence>